<dbReference type="Proteomes" id="UP000195840">
    <property type="component" value="Unassembled WGS sequence"/>
</dbReference>
<dbReference type="AlphaFoldDB" id="A0A0T9KKE6"/>
<organism evidence="1 3">
    <name type="scientific">Yersinia kristensenii</name>
    <dbReference type="NCBI Taxonomy" id="28152"/>
    <lineage>
        <taxon>Bacteria</taxon>
        <taxon>Pseudomonadati</taxon>
        <taxon>Pseudomonadota</taxon>
        <taxon>Gammaproteobacteria</taxon>
        <taxon>Enterobacterales</taxon>
        <taxon>Yersiniaceae</taxon>
        <taxon>Yersinia</taxon>
    </lineage>
</organism>
<keyword evidence="4" id="KW-1185">Reference proteome</keyword>
<reference evidence="1 3" key="1">
    <citation type="submission" date="2015-03" db="EMBL/GenBank/DDBJ databases">
        <authorList>
            <person name="Murphy D."/>
        </authorList>
    </citation>
    <scope>NUCLEOTIDE SEQUENCE [LARGE SCALE GENOMIC DNA]</scope>
    <source>
        <strain evidence="1 3">FCF326</strain>
    </source>
</reference>
<dbReference type="SUPFAM" id="SSF51182">
    <property type="entry name" value="RmlC-like cupins"/>
    <property type="match status" value="1"/>
</dbReference>
<dbReference type="EMBL" id="NHOG01000001">
    <property type="protein sequence ID" value="OVZ83806.1"/>
    <property type="molecule type" value="Genomic_DNA"/>
</dbReference>
<evidence type="ECO:0000313" key="2">
    <source>
        <dbReference type="EMBL" id="OVZ83806.1"/>
    </source>
</evidence>
<evidence type="ECO:0000313" key="1">
    <source>
        <dbReference type="EMBL" id="CNE08318.1"/>
    </source>
</evidence>
<evidence type="ECO:0000313" key="3">
    <source>
        <dbReference type="Proteomes" id="UP000045824"/>
    </source>
</evidence>
<protein>
    <submittedName>
        <fullName evidence="1">Uncharacterized conserved protein, contains double-stranded beta-helix domain</fullName>
    </submittedName>
</protein>
<sequence length="128" mass="14626">MIIFSNFGGNKIKEDHIVGISIIEMFKKKGLQAYGTIIEQGKYVGCHSHTEGEEWYIILSGEGSIWTADVLEGILKNHREDKFSKGSVFCIYPNTAHQLTAKTTVEFVFLCPESHVTDDRYMFENIFR</sequence>
<gene>
    <name evidence="2" type="ORF">CBW52_01375</name>
    <name evidence="1" type="ORF">ERS008491_00372</name>
</gene>
<evidence type="ECO:0000313" key="4">
    <source>
        <dbReference type="Proteomes" id="UP000195840"/>
    </source>
</evidence>
<dbReference type="Gene3D" id="2.60.120.10">
    <property type="entry name" value="Jelly Rolls"/>
    <property type="match status" value="1"/>
</dbReference>
<reference evidence="2 4" key="2">
    <citation type="submission" date="2017-05" db="EMBL/GenBank/DDBJ databases">
        <title>Whole genome sequencing of Yersinia kristensenii.</title>
        <authorList>
            <person name="Campioni F."/>
        </authorList>
    </citation>
    <scope>NUCLEOTIDE SEQUENCE [LARGE SCALE GENOMIC DNA]</scope>
    <source>
        <strain evidence="2 4">CFSAN060538</strain>
    </source>
</reference>
<dbReference type="InterPro" id="IPR011051">
    <property type="entry name" value="RmlC_Cupin_sf"/>
</dbReference>
<accession>A0A0T9KKE6</accession>
<dbReference type="RefSeq" id="WP_050118202.1">
    <property type="nucleotide sequence ID" value="NZ_CAWMAB010000001.1"/>
</dbReference>
<dbReference type="Proteomes" id="UP000045824">
    <property type="component" value="Unassembled WGS sequence"/>
</dbReference>
<dbReference type="InterPro" id="IPR014710">
    <property type="entry name" value="RmlC-like_jellyroll"/>
</dbReference>
<name>A0A0T9KKE6_YERKR</name>
<proteinExistence type="predicted"/>
<dbReference type="EMBL" id="CPYI01000001">
    <property type="protein sequence ID" value="CNE08318.1"/>
    <property type="molecule type" value="Genomic_DNA"/>
</dbReference>